<dbReference type="InParanoid" id="A0A1D2VA30"/>
<reference evidence="2" key="1">
    <citation type="submission" date="2016-05" db="EMBL/GenBank/DDBJ databases">
        <title>Comparative genomics of biotechnologically important yeasts.</title>
        <authorList>
            <consortium name="DOE Joint Genome Institute"/>
            <person name="Riley R."/>
            <person name="Haridas S."/>
            <person name="Wolfe K.H."/>
            <person name="Lopes M.R."/>
            <person name="Hittinger C.T."/>
            <person name="Goker M."/>
            <person name="Salamov A."/>
            <person name="Wisecaver J."/>
            <person name="Long T.M."/>
            <person name="Aerts A.L."/>
            <person name="Barry K."/>
            <person name="Choi C."/>
            <person name="Clum A."/>
            <person name="Coughlan A.Y."/>
            <person name="Deshpande S."/>
            <person name="Douglass A.P."/>
            <person name="Hanson S.J."/>
            <person name="Klenk H.-P."/>
            <person name="Labutti K."/>
            <person name="Lapidus A."/>
            <person name="Lindquist E."/>
            <person name="Lipzen A."/>
            <person name="Meier-Kolthoff J.P."/>
            <person name="Ohm R.A."/>
            <person name="Otillar R.P."/>
            <person name="Pangilinan J."/>
            <person name="Peng Y."/>
            <person name="Rokas A."/>
            <person name="Rosa C.A."/>
            <person name="Scheuner C."/>
            <person name="Sibirny A.A."/>
            <person name="Slot J.C."/>
            <person name="Stielow J.B."/>
            <person name="Sun H."/>
            <person name="Kurtzman C.P."/>
            <person name="Blackwell M."/>
            <person name="Grigoriev I.V."/>
            <person name="Jeffries T.W."/>
        </authorList>
    </citation>
    <scope>NUCLEOTIDE SEQUENCE [LARGE SCALE GENOMIC DNA]</scope>
    <source>
        <strain evidence="2">DSM 1968</strain>
    </source>
</reference>
<dbReference type="Proteomes" id="UP000095038">
    <property type="component" value="Unassembled WGS sequence"/>
</dbReference>
<organism evidence="1 2">
    <name type="scientific">Ascoidea rubescens DSM 1968</name>
    <dbReference type="NCBI Taxonomy" id="1344418"/>
    <lineage>
        <taxon>Eukaryota</taxon>
        <taxon>Fungi</taxon>
        <taxon>Dikarya</taxon>
        <taxon>Ascomycota</taxon>
        <taxon>Saccharomycotina</taxon>
        <taxon>Saccharomycetes</taxon>
        <taxon>Ascoideaceae</taxon>
        <taxon>Ascoidea</taxon>
    </lineage>
</organism>
<keyword evidence="2" id="KW-1185">Reference proteome</keyword>
<protein>
    <submittedName>
        <fullName evidence="1">Uncharacterized protein</fullName>
    </submittedName>
</protein>
<evidence type="ECO:0000313" key="2">
    <source>
        <dbReference type="Proteomes" id="UP000095038"/>
    </source>
</evidence>
<name>A0A1D2VA30_9ASCO</name>
<dbReference type="EMBL" id="KV454491">
    <property type="protein sequence ID" value="ODV58522.1"/>
    <property type="molecule type" value="Genomic_DNA"/>
</dbReference>
<accession>A0A1D2VA30</accession>
<dbReference type="GeneID" id="30962509"/>
<sequence length="148" mass="16261">MLQIQQITTLAEGPAAAACRFCWPQHMPACCTLSPGPCACFSCCCCCYCCCFSVPALSLLLLLLPLLSSPSHHRRDSAAVPSRQTRRQKKQRVPAACLLRCSRFPHAFLFVTDHLVGVSLLVPALASALMKSTTADVIDCFIFIYHYH</sequence>
<dbReference type="AlphaFoldDB" id="A0A1D2VA30"/>
<evidence type="ECO:0000313" key="1">
    <source>
        <dbReference type="EMBL" id="ODV58522.1"/>
    </source>
</evidence>
<gene>
    <name evidence="1" type="ORF">ASCRUDRAFT_119518</name>
</gene>
<proteinExistence type="predicted"/>
<dbReference type="RefSeq" id="XP_020044829.1">
    <property type="nucleotide sequence ID" value="XM_020188873.1"/>
</dbReference>